<dbReference type="OrthoDB" id="1442200at2"/>
<dbReference type="EMBL" id="VORY01000004">
    <property type="protein sequence ID" value="TXD94574.1"/>
    <property type="molecule type" value="Genomic_DNA"/>
</dbReference>
<reference evidence="1 2" key="1">
    <citation type="submission" date="2019-08" db="EMBL/GenBank/DDBJ databases">
        <title>Genome sequence of Gillisia hiemivivida IC154 (type strain).</title>
        <authorList>
            <person name="Bowman J.P."/>
        </authorList>
    </citation>
    <scope>NUCLEOTIDE SEQUENCE [LARGE SCALE GENOMIC DNA]</scope>
    <source>
        <strain evidence="1 2">IC154</strain>
    </source>
</reference>
<dbReference type="Proteomes" id="UP000321367">
    <property type="component" value="Unassembled WGS sequence"/>
</dbReference>
<comment type="caution">
    <text evidence="1">The sequence shown here is derived from an EMBL/GenBank/DDBJ whole genome shotgun (WGS) entry which is preliminary data.</text>
</comment>
<evidence type="ECO:0000313" key="1">
    <source>
        <dbReference type="EMBL" id="TXD94574.1"/>
    </source>
</evidence>
<dbReference type="RefSeq" id="WP_146930965.1">
    <property type="nucleotide sequence ID" value="NZ_CBCSHZ010000004.1"/>
</dbReference>
<name>A0A5C6ZW87_9FLAO</name>
<accession>A0A5C6ZW87</accession>
<protein>
    <submittedName>
        <fullName evidence="1">Uncharacterized protein</fullName>
    </submittedName>
</protein>
<organism evidence="1 2">
    <name type="scientific">Gillisia hiemivivida</name>
    <dbReference type="NCBI Taxonomy" id="291190"/>
    <lineage>
        <taxon>Bacteria</taxon>
        <taxon>Pseudomonadati</taxon>
        <taxon>Bacteroidota</taxon>
        <taxon>Flavobacteriia</taxon>
        <taxon>Flavobacteriales</taxon>
        <taxon>Flavobacteriaceae</taxon>
        <taxon>Gillisia</taxon>
    </lineage>
</organism>
<dbReference type="Pfam" id="PF21857">
    <property type="entry name" value="DUF6913"/>
    <property type="match status" value="1"/>
</dbReference>
<keyword evidence="2" id="KW-1185">Reference proteome</keyword>
<dbReference type="InterPro" id="IPR054207">
    <property type="entry name" value="DUF6913"/>
</dbReference>
<gene>
    <name evidence="1" type="ORF">ES724_06080</name>
</gene>
<sequence>MIKGLKRSLAKRRISNSNRESSVEFKMPIASAAVLLNSDNIKALPVLLKLKQELNLKNSDFKVLLFKKKEENFPEFDGLTFVEEDLNVFGNFNNKELLEFSKNNIDLLITFAGEYNLELNLLTATCNAGLKVGNNPKHEKTLDVVINSGDEVELFASELIKILKQFKKN</sequence>
<proteinExistence type="predicted"/>
<dbReference type="AlphaFoldDB" id="A0A5C6ZW87"/>
<evidence type="ECO:0000313" key="2">
    <source>
        <dbReference type="Proteomes" id="UP000321367"/>
    </source>
</evidence>